<evidence type="ECO:0000256" key="1">
    <source>
        <dbReference type="SAM" id="SignalP"/>
    </source>
</evidence>
<protein>
    <recommendedName>
        <fullName evidence="4">Secreted protein</fullName>
    </recommendedName>
</protein>
<comment type="caution">
    <text evidence="2">The sequence shown here is derived from an EMBL/GenBank/DDBJ whole genome shotgun (WGS) entry which is preliminary data.</text>
</comment>
<keyword evidence="1" id="KW-0732">Signal</keyword>
<proteinExistence type="predicted"/>
<evidence type="ECO:0000313" key="2">
    <source>
        <dbReference type="EMBL" id="ORY77598.1"/>
    </source>
</evidence>
<evidence type="ECO:0008006" key="4">
    <source>
        <dbReference type="Google" id="ProtNLM"/>
    </source>
</evidence>
<keyword evidence="3" id="KW-1185">Reference proteome</keyword>
<sequence length="72" mass="7499">MLSLLTMSRVAPLVLCVSIPLITEGGAWKPSVTSSGRESLTKAVCLACASKSLSFAEAEAEPATRAVEGFTR</sequence>
<name>A0A1Y2F141_9BASI</name>
<accession>A0A1Y2F141</accession>
<feature type="signal peptide" evidence="1">
    <location>
        <begin position="1"/>
        <end position="16"/>
    </location>
</feature>
<feature type="chain" id="PRO_5012576043" description="Secreted protein" evidence="1">
    <location>
        <begin position="17"/>
        <end position="72"/>
    </location>
</feature>
<dbReference type="Proteomes" id="UP000193467">
    <property type="component" value="Unassembled WGS sequence"/>
</dbReference>
<gene>
    <name evidence="2" type="ORF">BCR35DRAFT_113457</name>
</gene>
<dbReference type="InParanoid" id="A0A1Y2F141"/>
<dbReference type="AlphaFoldDB" id="A0A1Y2F141"/>
<organism evidence="2 3">
    <name type="scientific">Leucosporidium creatinivorum</name>
    <dbReference type="NCBI Taxonomy" id="106004"/>
    <lineage>
        <taxon>Eukaryota</taxon>
        <taxon>Fungi</taxon>
        <taxon>Dikarya</taxon>
        <taxon>Basidiomycota</taxon>
        <taxon>Pucciniomycotina</taxon>
        <taxon>Microbotryomycetes</taxon>
        <taxon>Leucosporidiales</taxon>
        <taxon>Leucosporidium</taxon>
    </lineage>
</organism>
<reference evidence="2 3" key="1">
    <citation type="submission" date="2016-07" db="EMBL/GenBank/DDBJ databases">
        <title>Pervasive Adenine N6-methylation of Active Genes in Fungi.</title>
        <authorList>
            <consortium name="DOE Joint Genome Institute"/>
            <person name="Mondo S.J."/>
            <person name="Dannebaum R.O."/>
            <person name="Kuo R.C."/>
            <person name="Labutti K."/>
            <person name="Haridas S."/>
            <person name="Kuo A."/>
            <person name="Salamov A."/>
            <person name="Ahrendt S.R."/>
            <person name="Lipzen A."/>
            <person name="Sullivan W."/>
            <person name="Andreopoulos W.B."/>
            <person name="Clum A."/>
            <person name="Lindquist E."/>
            <person name="Daum C."/>
            <person name="Ramamoorthy G.K."/>
            <person name="Gryganskyi A."/>
            <person name="Culley D."/>
            <person name="Magnuson J.K."/>
            <person name="James T.Y."/>
            <person name="O'Malley M.A."/>
            <person name="Stajich J.E."/>
            <person name="Spatafora J.W."/>
            <person name="Visel A."/>
            <person name="Grigoriev I.V."/>
        </authorList>
    </citation>
    <scope>NUCLEOTIDE SEQUENCE [LARGE SCALE GENOMIC DNA]</scope>
    <source>
        <strain evidence="2 3">62-1032</strain>
    </source>
</reference>
<evidence type="ECO:0000313" key="3">
    <source>
        <dbReference type="Proteomes" id="UP000193467"/>
    </source>
</evidence>
<dbReference type="EMBL" id="MCGR01000031">
    <property type="protein sequence ID" value="ORY77598.1"/>
    <property type="molecule type" value="Genomic_DNA"/>
</dbReference>